<dbReference type="AlphaFoldDB" id="A0A6C0HGJ8"/>
<evidence type="ECO:0000313" key="1">
    <source>
        <dbReference type="EMBL" id="QHT79584.1"/>
    </source>
</evidence>
<proteinExistence type="predicted"/>
<sequence>MWFDTKDIIKHDIIPVADLHGYVLPHASTEFTGGIISHTLRFRPVKKFNKILIIYYPSSNKPDIDNTYYHEYYVPWKSLETVFGTAIMYKGILGGSTSTLSLDSQTLVVVSADFSHFMPFQKAIEMENKAAHALMFRRVMDNVDYIDAVDDIHSFRMLYKSIPDNWLLQWIGRTRSSGIKAVGYLTFLLRETPLKIDAAKANSMFVTVFSDKMTPRECLGEWFIGTKKWSPSIEKNLIDKVLRLGSTTSRLTGGLQLNVPLTNYTVTYLYKENTTTPFVRGWHGLLHNAFYLPEVFLENTFENGTWIKSINKEWQQSNNGFNISETLKMLDIKSGAGTRRRKSKSKSKKNRKFIKGGNGITLFTSKVAHYTII</sequence>
<dbReference type="EMBL" id="MN739950">
    <property type="protein sequence ID" value="QHT79584.1"/>
    <property type="molecule type" value="Genomic_DNA"/>
</dbReference>
<accession>A0A6C0HGJ8</accession>
<protein>
    <submittedName>
        <fullName evidence="1">Uncharacterized protein</fullName>
    </submittedName>
</protein>
<organism evidence="1">
    <name type="scientific">viral metagenome</name>
    <dbReference type="NCBI Taxonomy" id="1070528"/>
    <lineage>
        <taxon>unclassified sequences</taxon>
        <taxon>metagenomes</taxon>
        <taxon>organismal metagenomes</taxon>
    </lineage>
</organism>
<name>A0A6C0HGJ8_9ZZZZ</name>
<reference evidence="1" key="1">
    <citation type="journal article" date="2020" name="Nature">
        <title>Giant virus diversity and host interactions through global metagenomics.</title>
        <authorList>
            <person name="Schulz F."/>
            <person name="Roux S."/>
            <person name="Paez-Espino D."/>
            <person name="Jungbluth S."/>
            <person name="Walsh D.A."/>
            <person name="Denef V.J."/>
            <person name="McMahon K.D."/>
            <person name="Konstantinidis K.T."/>
            <person name="Eloe-Fadrosh E.A."/>
            <person name="Kyrpides N.C."/>
            <person name="Woyke T."/>
        </authorList>
    </citation>
    <scope>NUCLEOTIDE SEQUENCE</scope>
    <source>
        <strain evidence="1">GVMAG-M-3300023184-101</strain>
    </source>
</reference>